<dbReference type="GO" id="GO:0003677">
    <property type="term" value="F:DNA binding"/>
    <property type="evidence" value="ECO:0007669"/>
    <property type="project" value="InterPro"/>
</dbReference>
<evidence type="ECO:0000256" key="2">
    <source>
        <dbReference type="ARBA" id="ARBA00022737"/>
    </source>
</evidence>
<dbReference type="InterPro" id="IPR010982">
    <property type="entry name" value="Lambda_DNA-bd_dom_sf"/>
</dbReference>
<feature type="repeat" description="WD" evidence="3">
    <location>
        <begin position="803"/>
        <end position="844"/>
    </location>
</feature>
<dbReference type="InterPro" id="IPR020472">
    <property type="entry name" value="WD40_PAC1"/>
</dbReference>
<comment type="caution">
    <text evidence="6">The sequence shown here is derived from an EMBL/GenBank/DDBJ whole genome shotgun (WGS) entry which is preliminary data.</text>
</comment>
<keyword evidence="1 3" id="KW-0853">WD repeat</keyword>
<dbReference type="Proteomes" id="UP000568380">
    <property type="component" value="Unassembled WGS sequence"/>
</dbReference>
<evidence type="ECO:0000256" key="3">
    <source>
        <dbReference type="PROSITE-ProRule" id="PRU00221"/>
    </source>
</evidence>
<dbReference type="PRINTS" id="PR00320">
    <property type="entry name" value="GPROTEINBRPT"/>
</dbReference>
<dbReference type="Pfam" id="PF20703">
    <property type="entry name" value="nSTAND1"/>
    <property type="match status" value="1"/>
</dbReference>
<sequence length="1223" mass="130924">MPRPERPLDGDDPEVLRFAADLRLLRAKAGDLTYRQMARRAHYAAATLSEAASGRRLPTLAVALAYVRACGGEPQEWERRWRELRGRETDEPEPAIDEAAPYLGLAPFRAADAQRFYGREALVEELLERIGEQRFVALLGASGSGKSSVLCAGLQARVLAGARPWPVVLFTPGAHPARDWAPPGDAETLVIVDQFEEVFTLCRDPGERARFIDLLVGAADAHRVVIGVRADFYGHCLAEPRLLEVLRRAHVPIGPMRVEELRQAVVRPAADAGCLVEGALAARIVADAAGQNGVLPLVSHALLETWRRRRGLTLTLAAYEAAGGIDGAIAQSAERVYTQLPPERRRLARRLFLRLTVLGEGAQDTKRRVHRRRLGDDAATAEVLEQLVAARLLVLDHDSVEIGHEALLRSWPRLRDWLAADREGLRTHQRLAEAAETWQSLGRDPGALYRGVRLAAAREWAERHAPALSPPEQEFLAASLAALEREERQARRRVLAARSLIAVLTAMVVIAGAATGYARSQQAAATGQRNTALSQRVAERAIQLRTVNAPLAAQLSLAAFRLTPTLEARGSLLSAFTTPLGDRLPHEMNTLAFSPDGRVLAGGGDDRTIRLWRVHDDGPPEKLAELIGANDDIESLRFTPDGRLLVASLYDGTVQLWWAAAAGPSKPLAAFTAYTGPVYAVAIGGGGTILATAGGDGRLRLWDIANASDPRLLSTTVAHRSTMSAVAFHPTAATLVTAGDDGTAALWDTADPRRPRLLRRLSGSGEKVTAVAFSPDGRLLATAGWDHRVRLWEVAEPRRPAVLAGHTGPLQALAFSPDGRQLASGGWDHTIRLWNVAEPRAPATVLTGHTDVVWALAYRPGGGMLASAAFDGTTLLTHLPGPVVAGNPAALSAVAFSPDGRTLLTGSEDFTAGLWDVTDPYRPAPLPRLRGHTGQVESVAFHPSGALAATGGVDGDVRLWRVTDRSRPSPSGVISAHEGGISAVAFAPRGDLLASAGAGDPVVRLWDLTEPARPRAAGSVREGGNGATAVAFSADGHLLATLNGVVIVLWDVSDPRRPVRLATSPEQPETMQGVAFSPDGKVLATASLDRTARLWDVSDRAGIRPLSQLIGHTDALQSIAFSPDGRSLATASLDRTVGLWDVRDPRRPRSSGTLTGHTDRVYAVAFSPDGQYVASAGEDHTARLWPVDPATAAARVCARARPALTPADWSHSFPGLPFRPPCP</sequence>
<dbReference type="PROSITE" id="PS50294">
    <property type="entry name" value="WD_REPEATS_REGION"/>
    <property type="match status" value="12"/>
</dbReference>
<keyword evidence="2" id="KW-0677">Repeat</keyword>
<proteinExistence type="predicted"/>
<dbReference type="InterPro" id="IPR015943">
    <property type="entry name" value="WD40/YVTN_repeat-like_dom_sf"/>
</dbReference>
<feature type="repeat" description="WD" evidence="3">
    <location>
        <begin position="1109"/>
        <end position="1150"/>
    </location>
</feature>
<dbReference type="InterPro" id="IPR049052">
    <property type="entry name" value="nSTAND1"/>
</dbReference>
<feature type="repeat" description="WD" evidence="3">
    <location>
        <begin position="626"/>
        <end position="657"/>
    </location>
</feature>
<gene>
    <name evidence="6" type="ORF">HNR40_004795</name>
</gene>
<name>A0A7W8A5C2_9ACTN</name>
<dbReference type="Gene3D" id="2.130.10.10">
    <property type="entry name" value="YVTN repeat-like/Quinoprotein amine dehydrogenase"/>
    <property type="match status" value="4"/>
</dbReference>
<dbReference type="InterPro" id="IPR001680">
    <property type="entry name" value="WD40_rpt"/>
</dbReference>
<evidence type="ECO:0000256" key="4">
    <source>
        <dbReference type="SAM" id="Coils"/>
    </source>
</evidence>
<dbReference type="Pfam" id="PF00400">
    <property type="entry name" value="WD40"/>
    <property type="match status" value="13"/>
</dbReference>
<feature type="repeat" description="WD" evidence="3">
    <location>
        <begin position="974"/>
        <end position="1016"/>
    </location>
</feature>
<feature type="repeat" description="WD" evidence="3">
    <location>
        <begin position="671"/>
        <end position="712"/>
    </location>
</feature>
<feature type="repeat" description="WD" evidence="3">
    <location>
        <begin position="761"/>
        <end position="802"/>
    </location>
</feature>
<accession>A0A7W8A5C2</accession>
<feature type="repeat" description="WD" evidence="3">
    <location>
        <begin position="1154"/>
        <end position="1195"/>
    </location>
</feature>
<dbReference type="SMART" id="SM00320">
    <property type="entry name" value="WD40"/>
    <property type="match status" value="14"/>
</dbReference>
<dbReference type="SUPFAM" id="SSF52540">
    <property type="entry name" value="P-loop containing nucleoside triphosphate hydrolases"/>
    <property type="match status" value="1"/>
</dbReference>
<feature type="repeat" description="WD" evidence="3">
    <location>
        <begin position="929"/>
        <end position="970"/>
    </location>
</feature>
<feature type="repeat" description="WD" evidence="3">
    <location>
        <begin position="716"/>
        <end position="757"/>
    </location>
</feature>
<dbReference type="InterPro" id="IPR027417">
    <property type="entry name" value="P-loop_NTPase"/>
</dbReference>
<dbReference type="PROSITE" id="PS00678">
    <property type="entry name" value="WD_REPEATS_1"/>
    <property type="match status" value="7"/>
</dbReference>
<dbReference type="InterPro" id="IPR019775">
    <property type="entry name" value="WD40_repeat_CS"/>
</dbReference>
<keyword evidence="7" id="KW-1185">Reference proteome</keyword>
<feature type="domain" description="HTH cro/C1-type" evidence="5">
    <location>
        <begin position="22"/>
        <end position="77"/>
    </location>
</feature>
<feature type="repeat" description="WD" evidence="3">
    <location>
        <begin position="1064"/>
        <end position="1105"/>
    </location>
</feature>
<feature type="coiled-coil region" evidence="4">
    <location>
        <begin position="473"/>
        <end position="500"/>
    </location>
</feature>
<feature type="repeat" description="WD" evidence="3">
    <location>
        <begin position="588"/>
        <end position="614"/>
    </location>
</feature>
<dbReference type="PANTHER" id="PTHR19879">
    <property type="entry name" value="TRANSCRIPTION INITIATION FACTOR TFIID"/>
    <property type="match status" value="1"/>
</dbReference>
<protein>
    <submittedName>
        <fullName evidence="6">WD40 repeat protein/transcriptional regulator with XRE-family HTH domain</fullName>
    </submittedName>
</protein>
<keyword evidence="4" id="KW-0175">Coiled coil</keyword>
<dbReference type="SMART" id="SM00530">
    <property type="entry name" value="HTH_XRE"/>
    <property type="match status" value="1"/>
</dbReference>
<dbReference type="EMBL" id="JACHIN010000006">
    <property type="protein sequence ID" value="MBB5079309.1"/>
    <property type="molecule type" value="Genomic_DNA"/>
</dbReference>
<organism evidence="6 7">
    <name type="scientific">Nonomuraea endophytica</name>
    <dbReference type="NCBI Taxonomy" id="714136"/>
    <lineage>
        <taxon>Bacteria</taxon>
        <taxon>Bacillati</taxon>
        <taxon>Actinomycetota</taxon>
        <taxon>Actinomycetes</taxon>
        <taxon>Streptosporangiales</taxon>
        <taxon>Streptosporangiaceae</taxon>
        <taxon>Nonomuraea</taxon>
    </lineage>
</organism>
<dbReference type="InterPro" id="IPR036322">
    <property type="entry name" value="WD40_repeat_dom_sf"/>
</dbReference>
<feature type="repeat" description="WD" evidence="3">
    <location>
        <begin position="884"/>
        <end position="917"/>
    </location>
</feature>
<dbReference type="PROSITE" id="PS50943">
    <property type="entry name" value="HTH_CROC1"/>
    <property type="match status" value="1"/>
</dbReference>
<dbReference type="SUPFAM" id="SSF47413">
    <property type="entry name" value="lambda repressor-like DNA-binding domains"/>
    <property type="match status" value="1"/>
</dbReference>
<dbReference type="SUPFAM" id="SSF50978">
    <property type="entry name" value="WD40 repeat-like"/>
    <property type="match status" value="2"/>
</dbReference>
<dbReference type="InterPro" id="IPR001387">
    <property type="entry name" value="Cro/C1-type_HTH"/>
</dbReference>
<reference evidence="6 7" key="1">
    <citation type="submission" date="2020-08" db="EMBL/GenBank/DDBJ databases">
        <title>Genomic Encyclopedia of Type Strains, Phase IV (KMG-IV): sequencing the most valuable type-strain genomes for metagenomic binning, comparative biology and taxonomic classification.</title>
        <authorList>
            <person name="Goeker M."/>
        </authorList>
    </citation>
    <scope>NUCLEOTIDE SEQUENCE [LARGE SCALE GENOMIC DNA]</scope>
    <source>
        <strain evidence="6 7">DSM 45385</strain>
    </source>
</reference>
<dbReference type="RefSeq" id="WP_184964827.1">
    <property type="nucleotide sequence ID" value="NZ_JACHIN010000006.1"/>
</dbReference>
<evidence type="ECO:0000256" key="1">
    <source>
        <dbReference type="ARBA" id="ARBA00022574"/>
    </source>
</evidence>
<dbReference type="PROSITE" id="PS50082">
    <property type="entry name" value="WD_REPEATS_2"/>
    <property type="match status" value="12"/>
</dbReference>
<evidence type="ECO:0000259" key="5">
    <source>
        <dbReference type="PROSITE" id="PS50943"/>
    </source>
</evidence>
<dbReference type="AlphaFoldDB" id="A0A7W8A5C2"/>
<dbReference type="PANTHER" id="PTHR19879:SF9">
    <property type="entry name" value="TRANSCRIPTION INITIATION FACTOR TFIID SUBUNIT 5"/>
    <property type="match status" value="1"/>
</dbReference>
<dbReference type="CDD" id="cd00093">
    <property type="entry name" value="HTH_XRE"/>
    <property type="match status" value="1"/>
</dbReference>
<dbReference type="CDD" id="cd00200">
    <property type="entry name" value="WD40"/>
    <property type="match status" value="2"/>
</dbReference>
<evidence type="ECO:0000313" key="6">
    <source>
        <dbReference type="EMBL" id="MBB5079309.1"/>
    </source>
</evidence>
<evidence type="ECO:0000313" key="7">
    <source>
        <dbReference type="Proteomes" id="UP000568380"/>
    </source>
</evidence>